<keyword evidence="1" id="KW-0472">Membrane</keyword>
<dbReference type="AlphaFoldDB" id="A0A838L0U3"/>
<dbReference type="RefSeq" id="WP_160365171.1">
    <property type="nucleotide sequence ID" value="NZ_JACEIB010000001.1"/>
</dbReference>
<dbReference type="Proteomes" id="UP000570166">
    <property type="component" value="Unassembled WGS sequence"/>
</dbReference>
<keyword evidence="1" id="KW-1133">Transmembrane helix</keyword>
<gene>
    <name evidence="2" type="ORF">HZF05_03280</name>
</gene>
<sequence>MLYLLAFVIGIVAGLRAMLAPAAIAWAARLGGLHLEGSWLAFMGYRWTAPIWSLVALGEIVNDKLPTTPSRTVPPQFGARVAMGALSGAAIGISAGLWWLGLLLGATGAVAGTLGGAAARGALARAFGRDLPAALTEDAIAIVIAALVVHCL</sequence>
<evidence type="ECO:0000256" key="1">
    <source>
        <dbReference type="SAM" id="Phobius"/>
    </source>
</evidence>
<evidence type="ECO:0000313" key="2">
    <source>
        <dbReference type="EMBL" id="MBA2933113.1"/>
    </source>
</evidence>
<keyword evidence="1" id="KW-0812">Transmembrane</keyword>
<keyword evidence="3" id="KW-1185">Reference proteome</keyword>
<proteinExistence type="predicted"/>
<name>A0A838L0U3_9SPHN</name>
<protein>
    <submittedName>
        <fullName evidence="2">DUF4126 domain-containing protein</fullName>
    </submittedName>
</protein>
<comment type="caution">
    <text evidence="2">The sequence shown here is derived from an EMBL/GenBank/DDBJ whole genome shotgun (WGS) entry which is preliminary data.</text>
</comment>
<evidence type="ECO:0000313" key="3">
    <source>
        <dbReference type="Proteomes" id="UP000570166"/>
    </source>
</evidence>
<feature type="transmembrane region" description="Helical" evidence="1">
    <location>
        <begin position="37"/>
        <end position="57"/>
    </location>
</feature>
<organism evidence="2 3">
    <name type="scientific">Sphingomonas chungangi</name>
    <dbReference type="NCBI Taxonomy" id="2683589"/>
    <lineage>
        <taxon>Bacteria</taxon>
        <taxon>Pseudomonadati</taxon>
        <taxon>Pseudomonadota</taxon>
        <taxon>Alphaproteobacteria</taxon>
        <taxon>Sphingomonadales</taxon>
        <taxon>Sphingomonadaceae</taxon>
        <taxon>Sphingomonas</taxon>
    </lineage>
</organism>
<feature type="transmembrane region" description="Helical" evidence="1">
    <location>
        <begin position="77"/>
        <end position="93"/>
    </location>
</feature>
<reference evidence="2 3" key="1">
    <citation type="submission" date="2020-07" db="EMBL/GenBank/DDBJ databases">
        <authorList>
            <person name="Sun Q."/>
        </authorList>
    </citation>
    <scope>NUCLEOTIDE SEQUENCE [LARGE SCALE GENOMIC DNA]</scope>
    <source>
        <strain evidence="2 3">CGMCC 1.13654</strain>
    </source>
</reference>
<accession>A0A838L0U3</accession>
<dbReference type="EMBL" id="JACEIB010000001">
    <property type="protein sequence ID" value="MBA2933113.1"/>
    <property type="molecule type" value="Genomic_DNA"/>
</dbReference>